<evidence type="ECO:0000256" key="1">
    <source>
        <dbReference type="ARBA" id="ARBA00004613"/>
    </source>
</evidence>
<comment type="subcellular location">
    <subcellularLocation>
        <location evidence="1">Secreted</location>
    </subcellularLocation>
</comment>
<evidence type="ECO:0000256" key="2">
    <source>
        <dbReference type="ARBA" id="ARBA00022525"/>
    </source>
</evidence>
<protein>
    <recommendedName>
        <fullName evidence="4">SCP domain-containing protein</fullName>
    </recommendedName>
</protein>
<dbReference type="SUPFAM" id="SSF55797">
    <property type="entry name" value="PR-1-like"/>
    <property type="match status" value="1"/>
</dbReference>
<evidence type="ECO:0000313" key="6">
    <source>
        <dbReference type="Proteomes" id="UP000009192"/>
    </source>
</evidence>
<dbReference type="KEGG" id="dmo:Dmoj_GI26600"/>
<dbReference type="InParanoid" id="A0A0Q9X172"/>
<keyword evidence="2" id="KW-0964">Secreted</keyword>
<accession>A0A0Q9X172</accession>
<evidence type="ECO:0000256" key="3">
    <source>
        <dbReference type="SAM" id="Phobius"/>
    </source>
</evidence>
<reference evidence="5 6" key="1">
    <citation type="journal article" date="2007" name="Nature">
        <title>Evolution of genes and genomes on the Drosophila phylogeny.</title>
        <authorList>
            <consortium name="Drosophila 12 Genomes Consortium"/>
            <person name="Clark A.G."/>
            <person name="Eisen M.B."/>
            <person name="Smith D.R."/>
            <person name="Bergman C.M."/>
            <person name="Oliver B."/>
            <person name="Markow T.A."/>
            <person name="Kaufman T.C."/>
            <person name="Kellis M."/>
            <person name="Gelbart W."/>
            <person name="Iyer V.N."/>
            <person name="Pollard D.A."/>
            <person name="Sackton T.B."/>
            <person name="Larracuente A.M."/>
            <person name="Singh N.D."/>
            <person name="Abad J.P."/>
            <person name="Abt D.N."/>
            <person name="Adryan B."/>
            <person name="Aguade M."/>
            <person name="Akashi H."/>
            <person name="Anderson W.W."/>
            <person name="Aquadro C.F."/>
            <person name="Ardell D.H."/>
            <person name="Arguello R."/>
            <person name="Artieri C.G."/>
            <person name="Barbash D.A."/>
            <person name="Barker D."/>
            <person name="Barsanti P."/>
            <person name="Batterham P."/>
            <person name="Batzoglou S."/>
            <person name="Begun D."/>
            <person name="Bhutkar A."/>
            <person name="Blanco E."/>
            <person name="Bosak S.A."/>
            <person name="Bradley R.K."/>
            <person name="Brand A.D."/>
            <person name="Brent M.R."/>
            <person name="Brooks A.N."/>
            <person name="Brown R.H."/>
            <person name="Butlin R.K."/>
            <person name="Caggese C."/>
            <person name="Calvi B.R."/>
            <person name="Bernardo de Carvalho A."/>
            <person name="Caspi A."/>
            <person name="Castrezana S."/>
            <person name="Celniker S.E."/>
            <person name="Chang J.L."/>
            <person name="Chapple C."/>
            <person name="Chatterji S."/>
            <person name="Chinwalla A."/>
            <person name="Civetta A."/>
            <person name="Clifton S.W."/>
            <person name="Comeron J.M."/>
            <person name="Costello J.C."/>
            <person name="Coyne J.A."/>
            <person name="Daub J."/>
            <person name="David R.G."/>
            <person name="Delcher A.L."/>
            <person name="Delehaunty K."/>
            <person name="Do C.B."/>
            <person name="Ebling H."/>
            <person name="Edwards K."/>
            <person name="Eickbush T."/>
            <person name="Evans J.D."/>
            <person name="Filipski A."/>
            <person name="Findeiss S."/>
            <person name="Freyhult E."/>
            <person name="Fulton L."/>
            <person name="Fulton R."/>
            <person name="Garcia A.C."/>
            <person name="Gardiner A."/>
            <person name="Garfield D.A."/>
            <person name="Garvin B.E."/>
            <person name="Gibson G."/>
            <person name="Gilbert D."/>
            <person name="Gnerre S."/>
            <person name="Godfrey J."/>
            <person name="Good R."/>
            <person name="Gotea V."/>
            <person name="Gravely B."/>
            <person name="Greenberg A.J."/>
            <person name="Griffiths-Jones S."/>
            <person name="Gross S."/>
            <person name="Guigo R."/>
            <person name="Gustafson E.A."/>
            <person name="Haerty W."/>
            <person name="Hahn M.W."/>
            <person name="Halligan D.L."/>
            <person name="Halpern A.L."/>
            <person name="Halter G.M."/>
            <person name="Han M.V."/>
            <person name="Heger A."/>
            <person name="Hillier L."/>
            <person name="Hinrichs A.S."/>
            <person name="Holmes I."/>
            <person name="Hoskins R.A."/>
            <person name="Hubisz M.J."/>
            <person name="Hultmark D."/>
            <person name="Huntley M.A."/>
            <person name="Jaffe D.B."/>
            <person name="Jagadeeshan S."/>
            <person name="Jeck W.R."/>
            <person name="Johnson J."/>
            <person name="Jones C.D."/>
            <person name="Jordan W.C."/>
            <person name="Karpen G.H."/>
            <person name="Kataoka E."/>
            <person name="Keightley P.D."/>
            <person name="Kheradpour P."/>
            <person name="Kirkness E.F."/>
            <person name="Koerich L.B."/>
            <person name="Kristiansen K."/>
            <person name="Kudrna D."/>
            <person name="Kulathinal R.J."/>
            <person name="Kumar S."/>
            <person name="Kwok R."/>
            <person name="Lander E."/>
            <person name="Langley C.H."/>
            <person name="Lapoint R."/>
            <person name="Lazzaro B.P."/>
            <person name="Lee S.J."/>
            <person name="Levesque L."/>
            <person name="Li R."/>
            <person name="Lin C.F."/>
            <person name="Lin M.F."/>
            <person name="Lindblad-Toh K."/>
            <person name="Llopart A."/>
            <person name="Long M."/>
            <person name="Low L."/>
            <person name="Lozovsky E."/>
            <person name="Lu J."/>
            <person name="Luo M."/>
            <person name="Machado C.A."/>
            <person name="Makalowski W."/>
            <person name="Marzo M."/>
            <person name="Matsuda M."/>
            <person name="Matzkin L."/>
            <person name="McAllister B."/>
            <person name="McBride C.S."/>
            <person name="McKernan B."/>
            <person name="McKernan K."/>
            <person name="Mendez-Lago M."/>
            <person name="Minx P."/>
            <person name="Mollenhauer M.U."/>
            <person name="Montooth K."/>
            <person name="Mount S.M."/>
            <person name="Mu X."/>
            <person name="Myers E."/>
            <person name="Negre B."/>
            <person name="Newfeld S."/>
            <person name="Nielsen R."/>
            <person name="Noor M.A."/>
            <person name="O'Grady P."/>
            <person name="Pachter L."/>
            <person name="Papaceit M."/>
            <person name="Parisi M.J."/>
            <person name="Parisi M."/>
            <person name="Parts L."/>
            <person name="Pedersen J.S."/>
            <person name="Pesole G."/>
            <person name="Phillippy A.M."/>
            <person name="Ponting C.P."/>
            <person name="Pop M."/>
            <person name="Porcelli D."/>
            <person name="Powell J.R."/>
            <person name="Prohaska S."/>
            <person name="Pruitt K."/>
            <person name="Puig M."/>
            <person name="Quesneville H."/>
            <person name="Ram K.R."/>
            <person name="Rand D."/>
            <person name="Rasmussen M.D."/>
            <person name="Reed L.K."/>
            <person name="Reenan R."/>
            <person name="Reily A."/>
            <person name="Remington K.A."/>
            <person name="Rieger T.T."/>
            <person name="Ritchie M.G."/>
            <person name="Robin C."/>
            <person name="Rogers Y.H."/>
            <person name="Rohde C."/>
            <person name="Rozas J."/>
            <person name="Rubenfield M.J."/>
            <person name="Ruiz A."/>
            <person name="Russo S."/>
            <person name="Salzberg S.L."/>
            <person name="Sanchez-Gracia A."/>
            <person name="Saranga D.J."/>
            <person name="Sato H."/>
            <person name="Schaeffer S.W."/>
            <person name="Schatz M.C."/>
            <person name="Schlenke T."/>
            <person name="Schwartz R."/>
            <person name="Segarra C."/>
            <person name="Singh R.S."/>
            <person name="Sirot L."/>
            <person name="Sirota M."/>
            <person name="Sisneros N.B."/>
            <person name="Smith C.D."/>
            <person name="Smith T.F."/>
            <person name="Spieth J."/>
            <person name="Stage D.E."/>
            <person name="Stark A."/>
            <person name="Stephan W."/>
            <person name="Strausberg R.L."/>
            <person name="Strempel S."/>
            <person name="Sturgill D."/>
            <person name="Sutton G."/>
            <person name="Sutton G.G."/>
            <person name="Tao W."/>
            <person name="Teichmann S."/>
            <person name="Tobari Y.N."/>
            <person name="Tomimura Y."/>
            <person name="Tsolas J.M."/>
            <person name="Valente V.L."/>
            <person name="Venter E."/>
            <person name="Venter J.C."/>
            <person name="Vicario S."/>
            <person name="Vieira F.G."/>
            <person name="Vilella A.J."/>
            <person name="Villasante A."/>
            <person name="Walenz B."/>
            <person name="Wang J."/>
            <person name="Wasserman M."/>
            <person name="Watts T."/>
            <person name="Wilson D."/>
            <person name="Wilson R.K."/>
            <person name="Wing R.A."/>
            <person name="Wolfner M.F."/>
            <person name="Wong A."/>
            <person name="Wong G.K."/>
            <person name="Wu C.I."/>
            <person name="Wu G."/>
            <person name="Yamamoto D."/>
            <person name="Yang H.P."/>
            <person name="Yang S.P."/>
            <person name="Yorke J.A."/>
            <person name="Yoshida K."/>
            <person name="Zdobnov E."/>
            <person name="Zhang P."/>
            <person name="Zhang Y."/>
            <person name="Zimin A.V."/>
            <person name="Baldwin J."/>
            <person name="Abdouelleil A."/>
            <person name="Abdulkadir J."/>
            <person name="Abebe A."/>
            <person name="Abera B."/>
            <person name="Abreu J."/>
            <person name="Acer S.C."/>
            <person name="Aftuck L."/>
            <person name="Alexander A."/>
            <person name="An P."/>
            <person name="Anderson E."/>
            <person name="Anderson S."/>
            <person name="Arachi H."/>
            <person name="Azer M."/>
            <person name="Bachantsang P."/>
            <person name="Barry A."/>
            <person name="Bayul T."/>
            <person name="Berlin A."/>
            <person name="Bessette D."/>
            <person name="Bloom T."/>
            <person name="Blye J."/>
            <person name="Boguslavskiy L."/>
            <person name="Bonnet C."/>
            <person name="Boukhgalter B."/>
            <person name="Bourzgui I."/>
            <person name="Brown A."/>
            <person name="Cahill P."/>
            <person name="Channer S."/>
            <person name="Cheshatsang Y."/>
            <person name="Chuda L."/>
            <person name="Citroen M."/>
            <person name="Collymore A."/>
            <person name="Cooke P."/>
            <person name="Costello M."/>
            <person name="D'Aco K."/>
            <person name="Daza R."/>
            <person name="De Haan G."/>
            <person name="DeGray S."/>
            <person name="DeMaso C."/>
            <person name="Dhargay N."/>
            <person name="Dooley K."/>
            <person name="Dooley E."/>
            <person name="Doricent M."/>
            <person name="Dorje P."/>
            <person name="Dorjee K."/>
            <person name="Dupes A."/>
            <person name="Elong R."/>
            <person name="Falk J."/>
            <person name="Farina A."/>
            <person name="Faro S."/>
            <person name="Ferguson D."/>
            <person name="Fisher S."/>
            <person name="Foley C.D."/>
            <person name="Franke A."/>
            <person name="Friedrich D."/>
            <person name="Gadbois L."/>
            <person name="Gearin G."/>
            <person name="Gearin C.R."/>
            <person name="Giannoukos G."/>
            <person name="Goode T."/>
            <person name="Graham J."/>
            <person name="Grandbois E."/>
            <person name="Grewal S."/>
            <person name="Gyaltsen K."/>
            <person name="Hafez N."/>
            <person name="Hagos B."/>
            <person name="Hall J."/>
            <person name="Henson C."/>
            <person name="Hollinger A."/>
            <person name="Honan T."/>
            <person name="Huard M.D."/>
            <person name="Hughes L."/>
            <person name="Hurhula B."/>
            <person name="Husby M.E."/>
            <person name="Kamat A."/>
            <person name="Kanga B."/>
            <person name="Kashin S."/>
            <person name="Khazanovich D."/>
            <person name="Kisner P."/>
            <person name="Lance K."/>
            <person name="Lara M."/>
            <person name="Lee W."/>
            <person name="Lennon N."/>
            <person name="Letendre F."/>
            <person name="LeVine R."/>
            <person name="Lipovsky A."/>
            <person name="Liu X."/>
            <person name="Liu J."/>
            <person name="Liu S."/>
            <person name="Lokyitsang T."/>
            <person name="Lokyitsang Y."/>
            <person name="Lubonja R."/>
            <person name="Lui A."/>
            <person name="MacDonald P."/>
            <person name="Magnisalis V."/>
            <person name="Maru K."/>
            <person name="Matthews C."/>
            <person name="McCusker W."/>
            <person name="McDonough S."/>
            <person name="Mehta T."/>
            <person name="Meldrim J."/>
            <person name="Meneus L."/>
            <person name="Mihai O."/>
            <person name="Mihalev A."/>
            <person name="Mihova T."/>
            <person name="Mittelman R."/>
            <person name="Mlenga V."/>
            <person name="Montmayeur A."/>
            <person name="Mulrain L."/>
            <person name="Navidi A."/>
            <person name="Naylor J."/>
            <person name="Negash T."/>
            <person name="Nguyen T."/>
            <person name="Nguyen N."/>
            <person name="Nicol R."/>
            <person name="Norbu C."/>
            <person name="Norbu N."/>
            <person name="Novod N."/>
            <person name="O'Neill B."/>
            <person name="Osman S."/>
            <person name="Markiewicz E."/>
            <person name="Oyono O.L."/>
            <person name="Patti C."/>
            <person name="Phunkhang P."/>
            <person name="Pierre F."/>
            <person name="Priest M."/>
            <person name="Raghuraman S."/>
            <person name="Rege F."/>
            <person name="Reyes R."/>
            <person name="Rise C."/>
            <person name="Rogov P."/>
            <person name="Ross K."/>
            <person name="Ryan E."/>
            <person name="Settipalli S."/>
            <person name="Shea T."/>
            <person name="Sherpa N."/>
            <person name="Shi L."/>
            <person name="Shih D."/>
            <person name="Sparrow T."/>
            <person name="Spaulding J."/>
            <person name="Stalker J."/>
            <person name="Stange-Thomann N."/>
            <person name="Stavropoulos S."/>
            <person name="Stone C."/>
            <person name="Strader C."/>
            <person name="Tesfaye S."/>
            <person name="Thomson T."/>
            <person name="Thoulutsang Y."/>
            <person name="Thoulutsang D."/>
            <person name="Topham K."/>
            <person name="Topping I."/>
            <person name="Tsamla T."/>
            <person name="Vassiliev H."/>
            <person name="Vo A."/>
            <person name="Wangchuk T."/>
            <person name="Wangdi T."/>
            <person name="Weiand M."/>
            <person name="Wilkinson J."/>
            <person name="Wilson A."/>
            <person name="Yadav S."/>
            <person name="Young G."/>
            <person name="Yu Q."/>
            <person name="Zembek L."/>
            <person name="Zhong D."/>
            <person name="Zimmer A."/>
            <person name="Zwirko Z."/>
            <person name="Jaffe D.B."/>
            <person name="Alvarez P."/>
            <person name="Brockman W."/>
            <person name="Butler J."/>
            <person name="Chin C."/>
            <person name="Gnerre S."/>
            <person name="Grabherr M."/>
            <person name="Kleber M."/>
            <person name="Mauceli E."/>
            <person name="MacCallum I."/>
        </authorList>
    </citation>
    <scope>NUCLEOTIDE SEQUENCE [LARGE SCALE GENOMIC DNA]</scope>
    <source>
        <strain evidence="6">Tucson 15081-1352.22</strain>
    </source>
</reference>
<dbReference type="PANTHER" id="PTHR10334">
    <property type="entry name" value="CYSTEINE-RICH SECRETORY PROTEIN-RELATED"/>
    <property type="match status" value="1"/>
</dbReference>
<dbReference type="AlphaFoldDB" id="A0A0Q9X172"/>
<dbReference type="InterPro" id="IPR001283">
    <property type="entry name" value="CRISP-related"/>
</dbReference>
<keyword evidence="3" id="KW-0472">Membrane</keyword>
<proteinExistence type="predicted"/>
<name>A0A0Q9X172_DROMO</name>
<sequence>MDGAIILDCRRRYREEKPTIVTAADFDDFEAEQLFWHNYLRKEFNGPELILDRSLSDDCTAYAKTLIANKGKDTYNNSADYGQIVYKSMFPEHCSLHWTKLRRKYFEGMLEPYEKSIFTQMVWKNSSTFGIGAAKRADHNYYVVLRYKPRGNIANQYNANVPRKMRGRASSRSINHLTFFLALVLLHLLGKEERDC</sequence>
<dbReference type="InterPro" id="IPR014044">
    <property type="entry name" value="CAP_dom"/>
</dbReference>
<evidence type="ECO:0000259" key="4">
    <source>
        <dbReference type="SMART" id="SM00198"/>
    </source>
</evidence>
<dbReference type="EMBL" id="CH933806">
    <property type="protein sequence ID" value="KRG01839.1"/>
    <property type="molecule type" value="Genomic_DNA"/>
</dbReference>
<feature type="transmembrane region" description="Helical" evidence="3">
    <location>
        <begin position="173"/>
        <end position="190"/>
    </location>
</feature>
<dbReference type="OrthoDB" id="337038at2759"/>
<gene>
    <name evidence="5" type="primary">Dmoj\GI26600</name>
    <name evidence="5" type="ORF">Dmoj_GI26600</name>
</gene>
<evidence type="ECO:0000313" key="5">
    <source>
        <dbReference type="EMBL" id="KRG01839.1"/>
    </source>
</evidence>
<dbReference type="GO" id="GO:0005576">
    <property type="term" value="C:extracellular region"/>
    <property type="evidence" value="ECO:0007669"/>
    <property type="project" value="UniProtKB-SubCell"/>
</dbReference>
<dbReference type="SMR" id="A0A0Q9X172"/>
<dbReference type="InterPro" id="IPR035940">
    <property type="entry name" value="CAP_sf"/>
</dbReference>
<dbReference type="SMART" id="SM00198">
    <property type="entry name" value="SCP"/>
    <property type="match status" value="1"/>
</dbReference>
<keyword evidence="3" id="KW-0812">Transmembrane</keyword>
<keyword evidence="3" id="KW-1133">Transmembrane helix</keyword>
<feature type="domain" description="SCP" evidence="4">
    <location>
        <begin position="28"/>
        <end position="155"/>
    </location>
</feature>
<dbReference type="Pfam" id="PF00188">
    <property type="entry name" value="CAP"/>
    <property type="match status" value="1"/>
</dbReference>
<organism evidence="5 6">
    <name type="scientific">Drosophila mojavensis</name>
    <name type="common">Fruit fly</name>
    <dbReference type="NCBI Taxonomy" id="7230"/>
    <lineage>
        <taxon>Eukaryota</taxon>
        <taxon>Metazoa</taxon>
        <taxon>Ecdysozoa</taxon>
        <taxon>Arthropoda</taxon>
        <taxon>Hexapoda</taxon>
        <taxon>Insecta</taxon>
        <taxon>Pterygota</taxon>
        <taxon>Neoptera</taxon>
        <taxon>Endopterygota</taxon>
        <taxon>Diptera</taxon>
        <taxon>Brachycera</taxon>
        <taxon>Muscomorpha</taxon>
        <taxon>Ephydroidea</taxon>
        <taxon>Drosophilidae</taxon>
        <taxon>Drosophila</taxon>
    </lineage>
</organism>
<dbReference type="Proteomes" id="UP000009192">
    <property type="component" value="Unassembled WGS sequence"/>
</dbReference>
<dbReference type="Gene3D" id="3.40.33.10">
    <property type="entry name" value="CAP"/>
    <property type="match status" value="1"/>
</dbReference>
<keyword evidence="6" id="KW-1185">Reference proteome</keyword>